<dbReference type="GO" id="GO:0000155">
    <property type="term" value="F:phosphorelay sensor kinase activity"/>
    <property type="evidence" value="ECO:0007669"/>
    <property type="project" value="InterPro"/>
</dbReference>
<dbReference type="SUPFAM" id="SSF103190">
    <property type="entry name" value="Sensory domain-like"/>
    <property type="match status" value="2"/>
</dbReference>
<dbReference type="EC" id="2.7.13.3" evidence="3"/>
<keyword evidence="8" id="KW-0418">Kinase</keyword>
<evidence type="ECO:0000256" key="11">
    <source>
        <dbReference type="SAM" id="MobiDB-lite"/>
    </source>
</evidence>
<dbReference type="PANTHER" id="PTHR43711">
    <property type="entry name" value="TWO-COMPONENT HISTIDINE KINASE"/>
    <property type="match status" value="1"/>
</dbReference>
<feature type="domain" description="Histidine kinase" evidence="13">
    <location>
        <begin position="549"/>
        <end position="765"/>
    </location>
</feature>
<evidence type="ECO:0000256" key="6">
    <source>
        <dbReference type="ARBA" id="ARBA00022679"/>
    </source>
</evidence>
<dbReference type="InterPro" id="IPR029151">
    <property type="entry name" value="Sensor-like_sf"/>
</dbReference>
<dbReference type="InterPro" id="IPR036097">
    <property type="entry name" value="HisK_dim/P_sf"/>
</dbReference>
<evidence type="ECO:0000256" key="5">
    <source>
        <dbReference type="ARBA" id="ARBA00022553"/>
    </source>
</evidence>
<dbReference type="InterPro" id="IPR003594">
    <property type="entry name" value="HATPase_dom"/>
</dbReference>
<dbReference type="EMBL" id="MFNE01000026">
    <property type="protein sequence ID" value="OGG95172.1"/>
    <property type="molecule type" value="Genomic_DNA"/>
</dbReference>
<comment type="subcellular location">
    <subcellularLocation>
        <location evidence="2">Cell membrane</location>
        <topology evidence="2">Multi-pass membrane protein</topology>
    </subcellularLocation>
</comment>
<keyword evidence="10" id="KW-0902">Two-component regulatory system</keyword>
<dbReference type="Pfam" id="PF00512">
    <property type="entry name" value="HisKA"/>
    <property type="match status" value="1"/>
</dbReference>
<evidence type="ECO:0000256" key="7">
    <source>
        <dbReference type="ARBA" id="ARBA00022692"/>
    </source>
</evidence>
<protein>
    <recommendedName>
        <fullName evidence="3">histidine kinase</fullName>
        <ecNumber evidence="3">2.7.13.3</ecNumber>
    </recommendedName>
</protein>
<evidence type="ECO:0000256" key="2">
    <source>
        <dbReference type="ARBA" id="ARBA00004651"/>
    </source>
</evidence>
<keyword evidence="12" id="KW-0472">Membrane</keyword>
<dbReference type="GO" id="GO:0005886">
    <property type="term" value="C:plasma membrane"/>
    <property type="evidence" value="ECO:0007669"/>
    <property type="project" value="UniProtKB-SubCell"/>
</dbReference>
<dbReference type="InterPro" id="IPR050736">
    <property type="entry name" value="Sensor_HK_Regulatory"/>
</dbReference>
<dbReference type="Pfam" id="PF21623">
    <property type="entry name" value="HK_sensor_dom_bact"/>
    <property type="match status" value="1"/>
</dbReference>
<keyword evidence="4" id="KW-1003">Cell membrane</keyword>
<evidence type="ECO:0000313" key="14">
    <source>
        <dbReference type="EMBL" id="OGG95172.1"/>
    </source>
</evidence>
<evidence type="ECO:0000256" key="8">
    <source>
        <dbReference type="ARBA" id="ARBA00022777"/>
    </source>
</evidence>
<dbReference type="STRING" id="1817772.A2527_08345"/>
<feature type="transmembrane region" description="Helical" evidence="12">
    <location>
        <begin position="329"/>
        <end position="348"/>
    </location>
</feature>
<evidence type="ECO:0000256" key="4">
    <source>
        <dbReference type="ARBA" id="ARBA00022475"/>
    </source>
</evidence>
<evidence type="ECO:0000313" key="15">
    <source>
        <dbReference type="Proteomes" id="UP000178449"/>
    </source>
</evidence>
<evidence type="ECO:0000256" key="1">
    <source>
        <dbReference type="ARBA" id="ARBA00000085"/>
    </source>
</evidence>
<dbReference type="InterPro" id="IPR004358">
    <property type="entry name" value="Sig_transdc_His_kin-like_C"/>
</dbReference>
<evidence type="ECO:0000256" key="10">
    <source>
        <dbReference type="ARBA" id="ARBA00023012"/>
    </source>
</evidence>
<feature type="compositionally biased region" description="Basic and acidic residues" evidence="11">
    <location>
        <begin position="764"/>
        <end position="775"/>
    </location>
</feature>
<dbReference type="SMART" id="SM00387">
    <property type="entry name" value="HATPase_c"/>
    <property type="match status" value="1"/>
</dbReference>
<name>A0A1F6GAM9_9PROT</name>
<gene>
    <name evidence="14" type="ORF">A2527_08345</name>
</gene>
<feature type="region of interest" description="Disordered" evidence="11">
    <location>
        <begin position="752"/>
        <end position="775"/>
    </location>
</feature>
<dbReference type="CDD" id="cd00082">
    <property type="entry name" value="HisKA"/>
    <property type="match status" value="1"/>
</dbReference>
<organism evidence="14 15">
    <name type="scientific">Candidatus Lambdaproteobacteria bacterium RIFOXYD2_FULL_50_16</name>
    <dbReference type="NCBI Taxonomy" id="1817772"/>
    <lineage>
        <taxon>Bacteria</taxon>
        <taxon>Pseudomonadati</taxon>
        <taxon>Pseudomonadota</taxon>
        <taxon>Candidatus Lambdaproteobacteria</taxon>
    </lineage>
</organism>
<keyword evidence="6" id="KW-0808">Transferase</keyword>
<accession>A0A1F6GAM9</accession>
<comment type="catalytic activity">
    <reaction evidence="1">
        <text>ATP + protein L-histidine = ADP + protein N-phospho-L-histidine.</text>
        <dbReference type="EC" id="2.7.13.3"/>
    </reaction>
</comment>
<sequence>MLVQRISKRQILKVFLTLFLPFFLAASSLLYVFDQNHWNESKETLVKQIGQHHQLQIQSIENNLSNLLVAFYFLSQDIHLFQQLSQKDNLQEHDIQDILNFIRANQSIDQCRLLDLDGHEIFRIHQHQPGQPVVVPKELLQNKQERSYYKEAMPLTRNHYIFSDLDLNIENGDLEYPLKPTLRISMPIYNQGKKLGVLVVNYLSYKILADIRHNAYLGDGELMVLNQAGFFLSHPNPEQEWGFAVPGREKFRFENQFPDFWPIVSKNENGNFFDLRGLVVFDQINLGALDISHLPIRPSSQNPPKWTIVTFVSKDSIREDHYQRMTSIYLGYASLIFLLTFFSIYLAWHQQRLAFSESQKRAQNELLLKRNEELHFLYDISRLTESDRLEFKEMVGQLIELIPRAWTYRESCVACITIDGYSWHSKNYRQPVVSQREEIVIEGQSTGFLEVGYIFEPPGEPFLPQENELLTSLALRIKTVHQFQLAQKQIFSHQDELERKVVVRTLELEEANARMLAEIAERQILTEGLEQAKKAAEEATKVKTAFLSLVAHDLKSPFFSILGILRRIVKKEPNLDPKHRQLMESSIESGQRLLDMVDKLININKIQTGRIRIDNQEYHLFDLIEPHIHQYQDAADQKGIILQNLIPTDAIVVTDGFLFGEVVANLLSNSIKFCSSGDQVTLYVPKGKNSTLVVEDNGLGIEPAIIEYLFEEQYSTTTLGTLGEKGTGLGLPYCSDIMKLLKGNISVESEPNKGAKFSLSLPEPSKKDIKDHELN</sequence>
<dbReference type="Pfam" id="PF02518">
    <property type="entry name" value="HATPase_c"/>
    <property type="match status" value="1"/>
</dbReference>
<dbReference type="Proteomes" id="UP000178449">
    <property type="component" value="Unassembled WGS sequence"/>
</dbReference>
<proteinExistence type="predicted"/>
<evidence type="ECO:0000256" key="9">
    <source>
        <dbReference type="ARBA" id="ARBA00022989"/>
    </source>
</evidence>
<keyword evidence="5" id="KW-0597">Phosphoprotein</keyword>
<keyword evidence="9 12" id="KW-1133">Transmembrane helix</keyword>
<dbReference type="PRINTS" id="PR00344">
    <property type="entry name" value="BCTRLSENSOR"/>
</dbReference>
<dbReference type="InterPro" id="IPR048760">
    <property type="entry name" value="VP0354-like_sensor_dom"/>
</dbReference>
<dbReference type="SUPFAM" id="SSF47384">
    <property type="entry name" value="Homodimeric domain of signal transducing histidine kinase"/>
    <property type="match status" value="1"/>
</dbReference>
<evidence type="ECO:0000256" key="12">
    <source>
        <dbReference type="SAM" id="Phobius"/>
    </source>
</evidence>
<dbReference type="Gene3D" id="3.30.450.20">
    <property type="entry name" value="PAS domain"/>
    <property type="match status" value="2"/>
</dbReference>
<dbReference type="PROSITE" id="PS50109">
    <property type="entry name" value="HIS_KIN"/>
    <property type="match status" value="1"/>
</dbReference>
<feature type="transmembrane region" description="Helical" evidence="12">
    <location>
        <begin position="12"/>
        <end position="33"/>
    </location>
</feature>
<dbReference type="Gene3D" id="3.30.565.10">
    <property type="entry name" value="Histidine kinase-like ATPase, C-terminal domain"/>
    <property type="match status" value="1"/>
</dbReference>
<dbReference type="PANTHER" id="PTHR43711:SF26">
    <property type="entry name" value="SENSOR HISTIDINE KINASE RCSC"/>
    <property type="match status" value="1"/>
</dbReference>
<keyword evidence="7 12" id="KW-0812">Transmembrane</keyword>
<dbReference type="SMART" id="SM00388">
    <property type="entry name" value="HisKA"/>
    <property type="match status" value="1"/>
</dbReference>
<dbReference type="InterPro" id="IPR005467">
    <property type="entry name" value="His_kinase_dom"/>
</dbReference>
<dbReference type="SUPFAM" id="SSF55874">
    <property type="entry name" value="ATPase domain of HSP90 chaperone/DNA topoisomerase II/histidine kinase"/>
    <property type="match status" value="1"/>
</dbReference>
<comment type="caution">
    <text evidence="14">The sequence shown here is derived from an EMBL/GenBank/DDBJ whole genome shotgun (WGS) entry which is preliminary data.</text>
</comment>
<dbReference type="Gene3D" id="1.10.287.130">
    <property type="match status" value="1"/>
</dbReference>
<reference evidence="14 15" key="1">
    <citation type="journal article" date="2016" name="Nat. Commun.">
        <title>Thousands of microbial genomes shed light on interconnected biogeochemical processes in an aquifer system.</title>
        <authorList>
            <person name="Anantharaman K."/>
            <person name="Brown C.T."/>
            <person name="Hug L.A."/>
            <person name="Sharon I."/>
            <person name="Castelle C.J."/>
            <person name="Probst A.J."/>
            <person name="Thomas B.C."/>
            <person name="Singh A."/>
            <person name="Wilkins M.J."/>
            <person name="Karaoz U."/>
            <person name="Brodie E.L."/>
            <person name="Williams K.H."/>
            <person name="Hubbard S.S."/>
            <person name="Banfield J.F."/>
        </authorList>
    </citation>
    <scope>NUCLEOTIDE SEQUENCE [LARGE SCALE GENOMIC DNA]</scope>
</reference>
<dbReference type="AlphaFoldDB" id="A0A1F6GAM9"/>
<dbReference type="InterPro" id="IPR003661">
    <property type="entry name" value="HisK_dim/P_dom"/>
</dbReference>
<evidence type="ECO:0000256" key="3">
    <source>
        <dbReference type="ARBA" id="ARBA00012438"/>
    </source>
</evidence>
<evidence type="ECO:0000259" key="13">
    <source>
        <dbReference type="PROSITE" id="PS50109"/>
    </source>
</evidence>
<dbReference type="InterPro" id="IPR036890">
    <property type="entry name" value="HATPase_C_sf"/>
</dbReference>